<dbReference type="AlphaFoldDB" id="A0AAD7JZ53"/>
<keyword evidence="2" id="KW-0812">Transmembrane</keyword>
<feature type="region of interest" description="Disordered" evidence="1">
    <location>
        <begin position="169"/>
        <end position="252"/>
    </location>
</feature>
<evidence type="ECO:0000256" key="1">
    <source>
        <dbReference type="SAM" id="MobiDB-lite"/>
    </source>
</evidence>
<feature type="compositionally biased region" description="Basic and acidic residues" evidence="1">
    <location>
        <begin position="316"/>
        <end position="326"/>
    </location>
</feature>
<evidence type="ECO:0000256" key="2">
    <source>
        <dbReference type="SAM" id="Phobius"/>
    </source>
</evidence>
<feature type="region of interest" description="Disordered" evidence="1">
    <location>
        <begin position="290"/>
        <end position="339"/>
    </location>
</feature>
<feature type="compositionally biased region" description="Polar residues" evidence="1">
    <location>
        <begin position="237"/>
        <end position="252"/>
    </location>
</feature>
<reference evidence="4" key="1">
    <citation type="submission" date="2023-03" db="EMBL/GenBank/DDBJ databases">
        <title>Massive genome expansion in bonnet fungi (Mycena s.s.) driven by repeated elements and novel gene families across ecological guilds.</title>
        <authorList>
            <consortium name="Lawrence Berkeley National Laboratory"/>
            <person name="Harder C.B."/>
            <person name="Miyauchi S."/>
            <person name="Viragh M."/>
            <person name="Kuo A."/>
            <person name="Thoen E."/>
            <person name="Andreopoulos B."/>
            <person name="Lu D."/>
            <person name="Skrede I."/>
            <person name="Drula E."/>
            <person name="Henrissat B."/>
            <person name="Morin E."/>
            <person name="Kohler A."/>
            <person name="Barry K."/>
            <person name="LaButti K."/>
            <person name="Morin E."/>
            <person name="Salamov A."/>
            <person name="Lipzen A."/>
            <person name="Mereny Z."/>
            <person name="Hegedus B."/>
            <person name="Baldrian P."/>
            <person name="Stursova M."/>
            <person name="Weitz H."/>
            <person name="Taylor A."/>
            <person name="Grigoriev I.V."/>
            <person name="Nagy L.G."/>
            <person name="Martin F."/>
            <person name="Kauserud H."/>
        </authorList>
    </citation>
    <scope>NUCLEOTIDE SEQUENCE</scope>
    <source>
        <strain evidence="4">CBHHK188m</strain>
    </source>
</reference>
<evidence type="ECO:0000313" key="5">
    <source>
        <dbReference type="Proteomes" id="UP001215280"/>
    </source>
</evidence>
<feature type="signal peptide" evidence="3">
    <location>
        <begin position="1"/>
        <end position="28"/>
    </location>
</feature>
<feature type="region of interest" description="Disordered" evidence="1">
    <location>
        <begin position="357"/>
        <end position="389"/>
    </location>
</feature>
<feature type="compositionally biased region" description="Pro residues" evidence="1">
    <location>
        <begin position="380"/>
        <end position="389"/>
    </location>
</feature>
<feature type="compositionally biased region" description="Polar residues" evidence="1">
    <location>
        <begin position="182"/>
        <end position="194"/>
    </location>
</feature>
<keyword evidence="3" id="KW-0732">Signal</keyword>
<sequence length="389" mass="41726">MRTLSLSLVLSATLSSALVNITVDDSEADSSIHFTSENCVALPSDETTKSWQVSPGRFVQACHARTLRRCDGAVTFKFTGVAVYLLYPPWPHEMNISAILDSNPATLLTISEGDSVAGIDASSSSEPAWGLSGLPNTEHTLTLARQDPGDSFYLDAFMYTALCNAEPCDRRRRKGDSEGSDSDTTPNTASSAVSSAGFISPTPTSSSPLSTSPIASLPTSISPTSSTPAPSSPITSAESTLPPTITPSQSASPHFDTVRVALGTVLGVLLLVLISLFVWRYRRRRRNPIRHNNEDKPARPDPASHISLAESTRPPSMRERSDRFSDTHTPAGTPLTRTPASVLTALSSMAHLAYLKPDKVSQSSPSVNVSSLQEDERFEVPPPEYKTLQ</sequence>
<feature type="transmembrane region" description="Helical" evidence="2">
    <location>
        <begin position="260"/>
        <end position="281"/>
    </location>
</feature>
<organism evidence="4 5">
    <name type="scientific">Mycena maculata</name>
    <dbReference type="NCBI Taxonomy" id="230809"/>
    <lineage>
        <taxon>Eukaryota</taxon>
        <taxon>Fungi</taxon>
        <taxon>Dikarya</taxon>
        <taxon>Basidiomycota</taxon>
        <taxon>Agaricomycotina</taxon>
        <taxon>Agaricomycetes</taxon>
        <taxon>Agaricomycetidae</taxon>
        <taxon>Agaricales</taxon>
        <taxon>Marasmiineae</taxon>
        <taxon>Mycenaceae</taxon>
        <taxon>Mycena</taxon>
    </lineage>
</organism>
<feature type="compositionally biased region" description="Low complexity" evidence="1">
    <location>
        <begin position="360"/>
        <end position="371"/>
    </location>
</feature>
<feature type="compositionally biased region" description="Low complexity" evidence="1">
    <location>
        <begin position="199"/>
        <end position="236"/>
    </location>
</feature>
<evidence type="ECO:0000256" key="3">
    <source>
        <dbReference type="SAM" id="SignalP"/>
    </source>
</evidence>
<keyword evidence="5" id="KW-1185">Reference proteome</keyword>
<feature type="compositionally biased region" description="Polar residues" evidence="1">
    <location>
        <begin position="327"/>
        <end position="339"/>
    </location>
</feature>
<accession>A0AAD7JZ53</accession>
<evidence type="ECO:0000313" key="4">
    <source>
        <dbReference type="EMBL" id="KAJ7773565.1"/>
    </source>
</evidence>
<feature type="chain" id="PRO_5042171551" evidence="3">
    <location>
        <begin position="29"/>
        <end position="389"/>
    </location>
</feature>
<dbReference type="EMBL" id="JARJLG010000017">
    <property type="protein sequence ID" value="KAJ7773565.1"/>
    <property type="molecule type" value="Genomic_DNA"/>
</dbReference>
<comment type="caution">
    <text evidence="4">The sequence shown here is derived from an EMBL/GenBank/DDBJ whole genome shotgun (WGS) entry which is preliminary data.</text>
</comment>
<proteinExistence type="predicted"/>
<keyword evidence="2" id="KW-0472">Membrane</keyword>
<dbReference type="Proteomes" id="UP001215280">
    <property type="component" value="Unassembled WGS sequence"/>
</dbReference>
<keyword evidence="2" id="KW-1133">Transmembrane helix</keyword>
<gene>
    <name evidence="4" type="ORF">DFH07DRAFT_952612</name>
</gene>
<protein>
    <submittedName>
        <fullName evidence="4">Uncharacterized protein</fullName>
    </submittedName>
</protein>
<name>A0AAD7JZ53_9AGAR</name>